<evidence type="ECO:0000313" key="3">
    <source>
        <dbReference type="Proteomes" id="UP000292373"/>
    </source>
</evidence>
<dbReference type="GO" id="GO:0015689">
    <property type="term" value="P:molybdate ion transport"/>
    <property type="evidence" value="ECO:0007669"/>
    <property type="project" value="TreeGrafter"/>
</dbReference>
<dbReference type="PANTHER" id="PTHR30632:SF0">
    <property type="entry name" value="SULFATE-BINDING PROTEIN"/>
    <property type="match status" value="1"/>
</dbReference>
<evidence type="ECO:0008006" key="4">
    <source>
        <dbReference type="Google" id="ProtNLM"/>
    </source>
</evidence>
<name>A0A4V2JSA0_9ACTN</name>
<dbReference type="GO" id="GO:0030973">
    <property type="term" value="F:molybdate ion binding"/>
    <property type="evidence" value="ECO:0007669"/>
    <property type="project" value="TreeGrafter"/>
</dbReference>
<evidence type="ECO:0000256" key="1">
    <source>
        <dbReference type="SAM" id="MobiDB-lite"/>
    </source>
</evidence>
<dbReference type="Proteomes" id="UP000292373">
    <property type="component" value="Unassembled WGS sequence"/>
</dbReference>
<evidence type="ECO:0000313" key="2">
    <source>
        <dbReference type="EMBL" id="TBT83312.1"/>
    </source>
</evidence>
<dbReference type="AlphaFoldDB" id="A0A4V2JSA0"/>
<feature type="region of interest" description="Disordered" evidence="1">
    <location>
        <begin position="120"/>
        <end position="183"/>
    </location>
</feature>
<protein>
    <recommendedName>
        <fullName evidence="4">Molybdate ABC transporter substrate-binding protein</fullName>
    </recommendedName>
</protein>
<dbReference type="PANTHER" id="PTHR30632">
    <property type="entry name" value="MOLYBDATE-BINDING PERIPLASMIC PROTEIN"/>
    <property type="match status" value="1"/>
</dbReference>
<keyword evidence="3" id="KW-1185">Reference proteome</keyword>
<comment type="caution">
    <text evidence="2">The sequence shown here is derived from an EMBL/GenBank/DDBJ whole genome shotgun (WGS) entry which is preliminary data.</text>
</comment>
<dbReference type="EMBL" id="SDMQ01000012">
    <property type="protein sequence ID" value="TBT83312.1"/>
    <property type="molecule type" value="Genomic_DNA"/>
</dbReference>
<dbReference type="Gene3D" id="3.40.190.10">
    <property type="entry name" value="Periplasmic binding protein-like II"/>
    <property type="match status" value="1"/>
</dbReference>
<proteinExistence type="predicted"/>
<accession>A0A4V2JSA0</accession>
<feature type="compositionally biased region" description="Pro residues" evidence="1">
    <location>
        <begin position="146"/>
        <end position="156"/>
    </location>
</feature>
<dbReference type="Pfam" id="PF13531">
    <property type="entry name" value="SBP_bac_11"/>
    <property type="match status" value="1"/>
</dbReference>
<sequence>MHSPSRCTSKVNLHPLEQVQIHFRGAPARCGAVAVVALALTSVGCSTGPAASAPTGPRPVTVFAAASLTAAFTEIAELDPNLDVTLNFDGSPTLVDQIKGGAPADVLATADEANMAKATEAGMGHPIRRSSPPTPACSSCRRATPPRSPASTPPWTAPGWSSGPRRAVWRHRPGDRRGRRGSP</sequence>
<dbReference type="OrthoDB" id="9785015at2"/>
<dbReference type="InterPro" id="IPR050682">
    <property type="entry name" value="ModA/WtpA"/>
</dbReference>
<reference evidence="2 3" key="1">
    <citation type="submission" date="2019-01" db="EMBL/GenBank/DDBJ databases">
        <title>Lactibacter flavus gen. nov., sp. nov., a novel bacterium of the family Propionibacteriaceae isolated from raw milk and dairy products.</title>
        <authorList>
            <person name="Huptas C."/>
            <person name="Wenning M."/>
            <person name="Breitenwieser F."/>
            <person name="Doll E."/>
            <person name="Von Neubeck M."/>
            <person name="Busse H.-J."/>
            <person name="Scherer S."/>
        </authorList>
    </citation>
    <scope>NUCLEOTIDE SEQUENCE [LARGE SCALE GENOMIC DNA]</scope>
    <source>
        <strain evidence="2 3">KCTC 33808</strain>
    </source>
</reference>
<dbReference type="SUPFAM" id="SSF53850">
    <property type="entry name" value="Periplasmic binding protein-like II"/>
    <property type="match status" value="1"/>
</dbReference>
<gene>
    <name evidence="2" type="ORF">ET989_11520</name>
</gene>
<feature type="compositionally biased region" description="Basic residues" evidence="1">
    <location>
        <begin position="167"/>
        <end position="183"/>
    </location>
</feature>
<organism evidence="2 3">
    <name type="scientific">Propioniciclava sinopodophylli</name>
    <dbReference type="NCBI Taxonomy" id="1837344"/>
    <lineage>
        <taxon>Bacteria</taxon>
        <taxon>Bacillati</taxon>
        <taxon>Actinomycetota</taxon>
        <taxon>Actinomycetes</taxon>
        <taxon>Propionibacteriales</taxon>
        <taxon>Propionibacteriaceae</taxon>
        <taxon>Propioniciclava</taxon>
    </lineage>
</organism>